<reference evidence="11 12" key="1">
    <citation type="submission" date="2022-05" db="EMBL/GenBank/DDBJ databases">
        <authorList>
            <consortium name="Genoscope - CEA"/>
            <person name="William W."/>
        </authorList>
    </citation>
    <scope>NUCLEOTIDE SEQUENCE [LARGE SCALE GENOMIC DNA]</scope>
</reference>
<keyword evidence="9 10" id="KW-0472">Membrane</keyword>
<evidence type="ECO:0000256" key="8">
    <source>
        <dbReference type="ARBA" id="ARBA00023034"/>
    </source>
</evidence>
<keyword evidence="7 10" id="KW-1133">Transmembrane helix</keyword>
<dbReference type="Proteomes" id="UP001159427">
    <property type="component" value="Unassembled WGS sequence"/>
</dbReference>
<keyword evidence="5 10" id="KW-0812">Transmembrane</keyword>
<organism evidence="11 12">
    <name type="scientific">Porites evermanni</name>
    <dbReference type="NCBI Taxonomy" id="104178"/>
    <lineage>
        <taxon>Eukaryota</taxon>
        <taxon>Metazoa</taxon>
        <taxon>Cnidaria</taxon>
        <taxon>Anthozoa</taxon>
        <taxon>Hexacorallia</taxon>
        <taxon>Scleractinia</taxon>
        <taxon>Fungiina</taxon>
        <taxon>Poritidae</taxon>
        <taxon>Porites</taxon>
    </lineage>
</organism>
<evidence type="ECO:0000313" key="11">
    <source>
        <dbReference type="EMBL" id="CAH3171961.1"/>
    </source>
</evidence>
<evidence type="ECO:0000256" key="7">
    <source>
        <dbReference type="ARBA" id="ARBA00022989"/>
    </source>
</evidence>
<evidence type="ECO:0000256" key="1">
    <source>
        <dbReference type="ARBA" id="ARBA00004323"/>
    </source>
</evidence>
<gene>
    <name evidence="11" type="ORF">PEVE_00008156</name>
</gene>
<evidence type="ECO:0000256" key="4">
    <source>
        <dbReference type="ARBA" id="ARBA00022679"/>
    </source>
</evidence>
<dbReference type="Gene3D" id="3.90.550.50">
    <property type="match status" value="3"/>
</dbReference>
<evidence type="ECO:0000256" key="6">
    <source>
        <dbReference type="ARBA" id="ARBA00022968"/>
    </source>
</evidence>
<dbReference type="EMBL" id="CALNXI010001554">
    <property type="protein sequence ID" value="CAH3171961.1"/>
    <property type="molecule type" value="Genomic_DNA"/>
</dbReference>
<accession>A0ABN8R0Q5</accession>
<dbReference type="Pfam" id="PF01762">
    <property type="entry name" value="Galactosyl_T"/>
    <property type="match status" value="3"/>
</dbReference>
<feature type="transmembrane region" description="Helical" evidence="10">
    <location>
        <begin position="359"/>
        <end position="381"/>
    </location>
</feature>
<evidence type="ECO:0000256" key="5">
    <source>
        <dbReference type="ARBA" id="ARBA00022692"/>
    </source>
</evidence>
<evidence type="ECO:0000313" key="12">
    <source>
        <dbReference type="Proteomes" id="UP001159427"/>
    </source>
</evidence>
<comment type="similarity">
    <text evidence="2">Belongs to the glycosyltransferase 31 family.</text>
</comment>
<comment type="subcellular location">
    <subcellularLocation>
        <location evidence="1">Golgi apparatus membrane</location>
        <topology evidence="1">Single-pass type II membrane protein</topology>
    </subcellularLocation>
</comment>
<evidence type="ECO:0000256" key="3">
    <source>
        <dbReference type="ARBA" id="ARBA00022676"/>
    </source>
</evidence>
<comment type="caution">
    <text evidence="11">The sequence shown here is derived from an EMBL/GenBank/DDBJ whole genome shotgun (WGS) entry which is preliminary data.</text>
</comment>
<evidence type="ECO:0000256" key="9">
    <source>
        <dbReference type="ARBA" id="ARBA00023136"/>
    </source>
</evidence>
<keyword evidence="8" id="KW-0333">Golgi apparatus</keyword>
<feature type="transmembrane region" description="Helical" evidence="10">
    <location>
        <begin position="324"/>
        <end position="347"/>
    </location>
</feature>
<protein>
    <submittedName>
        <fullName evidence="11">Uncharacterized protein</fullName>
    </submittedName>
</protein>
<evidence type="ECO:0000256" key="10">
    <source>
        <dbReference type="SAM" id="Phobius"/>
    </source>
</evidence>
<keyword evidence="6" id="KW-0735">Signal-anchor</keyword>
<feature type="transmembrane region" description="Helical" evidence="10">
    <location>
        <begin position="753"/>
        <end position="774"/>
    </location>
</feature>
<evidence type="ECO:0000256" key="2">
    <source>
        <dbReference type="ARBA" id="ARBA00008661"/>
    </source>
</evidence>
<dbReference type="InterPro" id="IPR002659">
    <property type="entry name" value="Glyco_trans_31"/>
</dbReference>
<keyword evidence="3" id="KW-0328">Glycosyltransferase</keyword>
<feature type="transmembrane region" description="Helical" evidence="10">
    <location>
        <begin position="794"/>
        <end position="810"/>
    </location>
</feature>
<name>A0ABN8R0Q5_9CNID</name>
<dbReference type="PANTHER" id="PTHR11214">
    <property type="entry name" value="BETA-1,3-N-ACETYLGLUCOSAMINYLTRANSFERASE"/>
    <property type="match status" value="1"/>
</dbReference>
<dbReference type="PANTHER" id="PTHR11214:SF378">
    <property type="entry name" value="BETA-1,3-GALACTOSYLTRANSFERASE 4"/>
    <property type="match status" value="1"/>
</dbReference>
<keyword evidence="12" id="KW-1185">Reference proteome</keyword>
<keyword evidence="4" id="KW-0808">Transferase</keyword>
<sequence>MRQFRRRLLWVAVVLVLVFCLKNFRRLFPPSIKWIDLRNQKDSLSILSPVEEPHLYLEQPMFLLVIVSSSPNKRVNAGRRDVIRKTWGNVEETRVPNDVIWKVVFVMGKPQNTEMNQVIMAEHRSRRDLLIGDYKDEYRNIVIKLLMAFQWASKIKCSYVLKTDDDVYIEIPKLTEWLIKRSDEHSLYGGILYQGDVVRDKTHRHYVKKDDLSLEHYPVFCKGSMFVLSWNLIPKMVGFSRHIKRIGPDDAYIGLLAFQLDIKPVEIQGFQQFSHMHNLINVVTTCQIQELIGIGDSLTPEQINYIHKVKKSLPKNGKLPSVCISLFMELVLLLSLSCTLLTIFLTFCCRRRLSGLLGYLNTFLLSYICNVLIGCFTRAFVGQRSAIFFTGESKIVEEVKTKPGRSFKRYFKQTENALLFCERFKTLTCSQFSSDILFEPRRHLTYVDIIFKTEGSKKFNFWKDFYFALSTKLLVTETSNSRVSDISISVIIHHQTLTGLKFYSEERKRDVIRKTWGNVEETRVPNDVIWKVVFVMGKPQNAEMNQVIMAEHRSRRDLLIGDYKDEYRNIVIKLLMAFQWASKIKCSYVLKTDDDVYIEIPKLIEWLIKRSDEHSLYGGILYQGEVVRDKTHRHYVKKDDLSLEHYPMFCKGSMFVLSWNLIPKMVGFSRHIKRIGPDDAYIGLLAFQLDINPVEIQGFQQLDHMHKLINVVTTCQIQELIGIGDSLTPEQINYIHKVKKSLPKNGKLPSVCISLFMELVLLLSLSCTFLMIFLTFCCRRRTHRFDMRQFRRRLLWVAVVLVLVFCLKNFRRLFPPSIKWIDLRNQKDSLSILSPVEEPHLYLEQPMFLLVVVSSSPNKRVHAGRRDVIRKTWGNVEETRVPNDVIWKVVFVMGKPQNAEMNQVIMAEHKSRRDLLIGDYKDEYRNIVIKLLMAFQWASKIKCSYVLKTDDDVYIEIPKLVEWLIKRSDEHSLYGGILYQGEVVRDKTHRHYVKKDDLSLEHYPMFCKGSMFVLSWNLIPKMVGFSRHIKRIGPDDAYIGLLAFQLNIKPVEIQGFQQFSHMHKLINVVTTCQIQELIGIGDSLTPEQINYIHKVKKSLPKNGKLPSVCISLFMELVLLLSLSCTFLMIFLTFCCRRRCRLRIKR</sequence>
<proteinExistence type="inferred from homology"/>
<feature type="transmembrane region" description="Helical" evidence="10">
    <location>
        <begin position="1112"/>
        <end position="1135"/>
    </location>
</feature>